<dbReference type="Proteomes" id="UP000320176">
    <property type="component" value="Unassembled WGS sequence"/>
</dbReference>
<sequence>MNDVFAVLMLMVWAMAFGCVGGFAYACGCALNEIVDGGVTARCARWVSVSERRCYGSQSVDSPPAQGRMEFVPSLPECGDTPRDGGSFESYRMINCLLWSYHATTEAGR</sequence>
<accession>A0A5C6B5M2</accession>
<evidence type="ECO:0000313" key="2">
    <source>
        <dbReference type="Proteomes" id="UP000320176"/>
    </source>
</evidence>
<evidence type="ECO:0000313" key="1">
    <source>
        <dbReference type="EMBL" id="TWU07585.1"/>
    </source>
</evidence>
<dbReference type="AlphaFoldDB" id="A0A5C6B5M2"/>
<gene>
    <name evidence="1" type="ORF">Pla52n_01580</name>
</gene>
<organism evidence="1 2">
    <name type="scientific">Stieleria varia</name>
    <dbReference type="NCBI Taxonomy" id="2528005"/>
    <lineage>
        <taxon>Bacteria</taxon>
        <taxon>Pseudomonadati</taxon>
        <taxon>Planctomycetota</taxon>
        <taxon>Planctomycetia</taxon>
        <taxon>Pirellulales</taxon>
        <taxon>Pirellulaceae</taxon>
        <taxon>Stieleria</taxon>
    </lineage>
</organism>
<reference evidence="1 2" key="1">
    <citation type="submission" date="2019-02" db="EMBL/GenBank/DDBJ databases">
        <title>Deep-cultivation of Planctomycetes and their phenomic and genomic characterization uncovers novel biology.</title>
        <authorList>
            <person name="Wiegand S."/>
            <person name="Jogler M."/>
            <person name="Boedeker C."/>
            <person name="Pinto D."/>
            <person name="Vollmers J."/>
            <person name="Rivas-Marin E."/>
            <person name="Kohn T."/>
            <person name="Peeters S.H."/>
            <person name="Heuer A."/>
            <person name="Rast P."/>
            <person name="Oberbeckmann S."/>
            <person name="Bunk B."/>
            <person name="Jeske O."/>
            <person name="Meyerdierks A."/>
            <person name="Storesund J.E."/>
            <person name="Kallscheuer N."/>
            <person name="Luecker S."/>
            <person name="Lage O.M."/>
            <person name="Pohl T."/>
            <person name="Merkel B.J."/>
            <person name="Hornburger P."/>
            <person name="Mueller R.-W."/>
            <person name="Bruemmer F."/>
            <person name="Labrenz M."/>
            <person name="Spormann A.M."/>
            <person name="Op Den Camp H."/>
            <person name="Overmann J."/>
            <person name="Amann R."/>
            <person name="Jetten M.S.M."/>
            <person name="Mascher T."/>
            <person name="Medema M.H."/>
            <person name="Devos D.P."/>
            <person name="Kaster A.-K."/>
            <person name="Ovreas L."/>
            <person name="Rohde M."/>
            <person name="Galperin M.Y."/>
            <person name="Jogler C."/>
        </authorList>
    </citation>
    <scope>NUCLEOTIDE SEQUENCE [LARGE SCALE GENOMIC DNA]</scope>
    <source>
        <strain evidence="1 2">Pla52n</strain>
    </source>
</reference>
<comment type="caution">
    <text evidence="1">The sequence shown here is derived from an EMBL/GenBank/DDBJ whole genome shotgun (WGS) entry which is preliminary data.</text>
</comment>
<dbReference type="EMBL" id="SJPN01000001">
    <property type="protein sequence ID" value="TWU07585.1"/>
    <property type="molecule type" value="Genomic_DNA"/>
</dbReference>
<protein>
    <submittedName>
        <fullName evidence="1">Uncharacterized protein</fullName>
    </submittedName>
</protein>
<name>A0A5C6B5M2_9BACT</name>
<keyword evidence="2" id="KW-1185">Reference proteome</keyword>
<proteinExistence type="predicted"/>
<dbReference type="RefSeq" id="WP_146517789.1">
    <property type="nucleotide sequence ID" value="NZ_CP151726.1"/>
</dbReference>